<reference evidence="1" key="1">
    <citation type="submission" date="2021-04" db="EMBL/GenBank/DDBJ databases">
        <title>Biosynthetic gene clusters of Dactylosporangioum roseum.</title>
        <authorList>
            <person name="Hartkoorn R.C."/>
            <person name="Beaudoing E."/>
            <person name="Hot D."/>
            <person name="Moureu S."/>
        </authorList>
    </citation>
    <scope>NUCLEOTIDE SEQUENCE</scope>
    <source>
        <strain evidence="1">NRRL B-16295</strain>
    </source>
</reference>
<sequence length="201" mass="21037">MTNETRKSLHGLAELVLAGPQYRRSGTIRLRVTPAGFATVAAPDLAVEADALVAGDQRLPLAGRTFAQLATGAGVDAGAPEGVYHDHSGADPGDTVVTRDAAAILAALATGDAALRRLSADAVPVLWPEHFDVGISVDEVNYGVSAGDTAIDEPYVYVGPWRPRQGSFWNVPFGAAVPIRDLGDVNGVFAFFEEGRARATE</sequence>
<evidence type="ECO:0000313" key="2">
    <source>
        <dbReference type="Proteomes" id="UP001058271"/>
    </source>
</evidence>
<keyword evidence="2" id="KW-1185">Reference proteome</keyword>
<accession>A0ABY5ZCP0</accession>
<organism evidence="1 2">
    <name type="scientific">Dactylosporangium roseum</name>
    <dbReference type="NCBI Taxonomy" id="47989"/>
    <lineage>
        <taxon>Bacteria</taxon>
        <taxon>Bacillati</taxon>
        <taxon>Actinomycetota</taxon>
        <taxon>Actinomycetes</taxon>
        <taxon>Micromonosporales</taxon>
        <taxon>Micromonosporaceae</taxon>
        <taxon>Dactylosporangium</taxon>
    </lineage>
</organism>
<evidence type="ECO:0000313" key="1">
    <source>
        <dbReference type="EMBL" id="UWZ38547.1"/>
    </source>
</evidence>
<dbReference type="RefSeq" id="WP_260727915.1">
    <property type="nucleotide sequence ID" value="NZ_BAAABS010000033.1"/>
</dbReference>
<dbReference type="Proteomes" id="UP001058271">
    <property type="component" value="Chromosome"/>
</dbReference>
<proteinExistence type="predicted"/>
<protein>
    <submittedName>
        <fullName evidence="1">Uncharacterized protein</fullName>
    </submittedName>
</protein>
<name>A0ABY5ZCP0_9ACTN</name>
<dbReference type="EMBL" id="CP073721">
    <property type="protein sequence ID" value="UWZ38547.1"/>
    <property type="molecule type" value="Genomic_DNA"/>
</dbReference>
<gene>
    <name evidence="1" type="ORF">Drose_10080</name>
</gene>